<evidence type="ECO:0000256" key="3">
    <source>
        <dbReference type="ARBA" id="ARBA00017941"/>
    </source>
</evidence>
<evidence type="ECO:0000256" key="4">
    <source>
        <dbReference type="ARBA" id="ARBA00023143"/>
    </source>
</evidence>
<comment type="subcellular location">
    <subcellularLocation>
        <location evidence="1 6">Bacterial flagellum basal body</location>
    </subcellularLocation>
</comment>
<dbReference type="Pfam" id="PF06429">
    <property type="entry name" value="Flg_bbr_C"/>
    <property type="match status" value="1"/>
</dbReference>
<feature type="domain" description="Flagellar basal-body/hook protein C-terminal" evidence="8">
    <location>
        <begin position="96"/>
        <end position="140"/>
    </location>
</feature>
<keyword evidence="9" id="KW-0966">Cell projection</keyword>
<evidence type="ECO:0000256" key="5">
    <source>
        <dbReference type="ARBA" id="ARBA00025933"/>
    </source>
</evidence>
<comment type="similarity">
    <text evidence="2">Belongs to the flagella basal body rod proteins family.</text>
</comment>
<dbReference type="EMBL" id="JAJFAT010000009">
    <property type="protein sequence ID" value="MCC3145212.1"/>
    <property type="molecule type" value="Genomic_DNA"/>
</dbReference>
<evidence type="ECO:0000256" key="1">
    <source>
        <dbReference type="ARBA" id="ARBA00004117"/>
    </source>
</evidence>
<evidence type="ECO:0000313" key="10">
    <source>
        <dbReference type="Proteomes" id="UP001199296"/>
    </source>
</evidence>
<evidence type="ECO:0000259" key="8">
    <source>
        <dbReference type="Pfam" id="PF06429"/>
    </source>
</evidence>
<keyword evidence="9" id="KW-0282">Flagellum</keyword>
<gene>
    <name evidence="9" type="primary">flgC</name>
    <name evidence="9" type="ORF">LJ207_07735</name>
</gene>
<feature type="domain" description="Flagellar basal body rod protein N-terminal" evidence="7">
    <location>
        <begin position="5"/>
        <end position="32"/>
    </location>
</feature>
<dbReference type="InterPro" id="IPR006299">
    <property type="entry name" value="FlgC"/>
</dbReference>
<dbReference type="Pfam" id="PF00460">
    <property type="entry name" value="Flg_bb_rod"/>
    <property type="match status" value="1"/>
</dbReference>
<dbReference type="PANTHER" id="PTHR30435">
    <property type="entry name" value="FLAGELLAR PROTEIN"/>
    <property type="match status" value="1"/>
</dbReference>
<keyword evidence="9" id="KW-0969">Cilium</keyword>
<dbReference type="AlphaFoldDB" id="A0AAW4X087"/>
<accession>A0AAW4X087</accession>
<dbReference type="NCBIfam" id="TIGR01395">
    <property type="entry name" value="FlgC"/>
    <property type="match status" value="1"/>
</dbReference>
<comment type="caution">
    <text evidence="9">The sequence shown here is derived from an EMBL/GenBank/DDBJ whole genome shotgun (WGS) entry which is preliminary data.</text>
</comment>
<dbReference type="Proteomes" id="UP001199296">
    <property type="component" value="Unassembled WGS sequence"/>
</dbReference>
<evidence type="ECO:0000256" key="6">
    <source>
        <dbReference type="RuleBase" id="RU362062"/>
    </source>
</evidence>
<comment type="subunit">
    <text evidence="5 6">The basal body constitutes a major portion of the flagellar organelle and consists of four rings (L,P,S, and M) mounted on a central rod. The rod consists of about 26 subunits of FlgG in the distal portion, and FlgB, FlgC and FlgF are thought to build up the proximal portion of the rod with about 6 subunits each.</text>
</comment>
<evidence type="ECO:0000256" key="2">
    <source>
        <dbReference type="ARBA" id="ARBA00009677"/>
    </source>
</evidence>
<dbReference type="RefSeq" id="WP_229345801.1">
    <property type="nucleotide sequence ID" value="NZ_JAJFAT010000009.1"/>
</dbReference>
<dbReference type="GO" id="GO:0030694">
    <property type="term" value="C:bacterial-type flagellum basal body, rod"/>
    <property type="evidence" value="ECO:0007669"/>
    <property type="project" value="UniProtKB-UniRule"/>
</dbReference>
<name>A0AAW4X087_9FIRM</name>
<protein>
    <recommendedName>
        <fullName evidence="3 6">Flagellar basal-body rod protein FlgC</fullName>
    </recommendedName>
</protein>
<reference evidence="9 10" key="1">
    <citation type="submission" date="2021-10" db="EMBL/GenBank/DDBJ databases">
        <authorList>
            <person name="Grouzdev D.S."/>
            <person name="Pantiukh K.S."/>
            <person name="Krutkina M.S."/>
        </authorList>
    </citation>
    <scope>NUCLEOTIDE SEQUENCE [LARGE SCALE GENOMIC DNA]</scope>
    <source>
        <strain evidence="9 10">Z-7514</strain>
    </source>
</reference>
<organism evidence="9 10">
    <name type="scientific">Halanaerobium polyolivorans</name>
    <dbReference type="NCBI Taxonomy" id="2886943"/>
    <lineage>
        <taxon>Bacteria</taxon>
        <taxon>Bacillati</taxon>
        <taxon>Bacillota</taxon>
        <taxon>Clostridia</taxon>
        <taxon>Halanaerobiales</taxon>
        <taxon>Halanaerobiaceae</taxon>
        <taxon>Halanaerobium</taxon>
    </lineage>
</organism>
<proteinExistence type="inferred from homology"/>
<keyword evidence="4 6" id="KW-0975">Bacterial flagellum</keyword>
<keyword evidence="10" id="KW-1185">Reference proteome</keyword>
<dbReference type="GO" id="GO:0071978">
    <property type="term" value="P:bacterial-type flagellum-dependent swarming motility"/>
    <property type="evidence" value="ECO:0007669"/>
    <property type="project" value="TreeGrafter"/>
</dbReference>
<evidence type="ECO:0000313" key="9">
    <source>
        <dbReference type="EMBL" id="MCC3145212.1"/>
    </source>
</evidence>
<dbReference type="InterPro" id="IPR010930">
    <property type="entry name" value="Flg_bb/hook_C_dom"/>
</dbReference>
<evidence type="ECO:0000259" key="7">
    <source>
        <dbReference type="Pfam" id="PF00460"/>
    </source>
</evidence>
<sequence>MFKGIDISASSLTAQRLRMDTISSNIANVETTRGENGEPYRRQIPVFREKLEAAALNNSSNNNSNFNNGVVVDAVIEDESPFRIEYRPEHPDSNEEGYLELPNISVMKEMVNMIDASRAYEASIQSISNYKAMANSALNIST</sequence>
<dbReference type="InterPro" id="IPR001444">
    <property type="entry name" value="Flag_bb_rod_N"/>
</dbReference>
<dbReference type="PANTHER" id="PTHR30435:SF2">
    <property type="entry name" value="FLAGELLAR BASAL-BODY ROD PROTEIN FLGC"/>
    <property type="match status" value="1"/>
</dbReference>